<name>A0A6M0LEB5_PSEXY</name>
<dbReference type="GO" id="GO:0009307">
    <property type="term" value="P:DNA restriction-modification system"/>
    <property type="evidence" value="ECO:0007669"/>
    <property type="project" value="UniProtKB-KW"/>
</dbReference>
<dbReference type="EMBL" id="VTVE01000001">
    <property type="protein sequence ID" value="NEX00450.1"/>
    <property type="molecule type" value="Genomic_DNA"/>
</dbReference>
<sequence length="200" mass="22034">MEDIIMNKRIELSKIKGISFIGGQITSRIEANGKKEEIAIGTVKVIPPKAIKSGSIAHEELYEVNYKTEFDEKKLTKEGDIVVKLSSPYDAAIVSKEDEGLLITSFCIIIRNTGKNVSSEFLAAFCNSGVYMRQVMNMVSGASVPLLTIGKVKDVKVNLPEEGEQEQIALFYKTICEKESVMEQIIALEKEKLDAVLGGN</sequence>
<gene>
    <name evidence="5" type="ORF">F0Q01_00955</name>
</gene>
<proteinExistence type="inferred from homology"/>
<dbReference type="GO" id="GO:0003677">
    <property type="term" value="F:DNA binding"/>
    <property type="evidence" value="ECO:0007669"/>
    <property type="project" value="UniProtKB-KW"/>
</dbReference>
<evidence type="ECO:0000256" key="3">
    <source>
        <dbReference type="ARBA" id="ARBA00023125"/>
    </source>
</evidence>
<dbReference type="Gene3D" id="3.90.220.20">
    <property type="entry name" value="DNA methylase specificity domains"/>
    <property type="match status" value="1"/>
</dbReference>
<accession>A0A6M0LEB5</accession>
<dbReference type="Pfam" id="PF01420">
    <property type="entry name" value="Methylase_S"/>
    <property type="match status" value="1"/>
</dbReference>
<evidence type="ECO:0000256" key="1">
    <source>
        <dbReference type="ARBA" id="ARBA00010923"/>
    </source>
</evidence>
<dbReference type="AlphaFoldDB" id="A0A6M0LEB5"/>
<comment type="caution">
    <text evidence="5">The sequence shown here is derived from an EMBL/GenBank/DDBJ whole genome shotgun (WGS) entry which is preliminary data.</text>
</comment>
<dbReference type="InterPro" id="IPR044946">
    <property type="entry name" value="Restrct_endonuc_typeI_TRD_sf"/>
</dbReference>
<reference evidence="5 6" key="2">
    <citation type="submission" date="2020-03" db="EMBL/GenBank/DDBJ databases">
        <title>Investigating the evolutionary divergence of the Butyrivibrio group.</title>
        <authorList>
            <person name="Skvortsov T."/>
            <person name="Santos F.G."/>
            <person name="Ting K.S."/>
            <person name="Creevey C.J."/>
        </authorList>
    </citation>
    <scope>NUCLEOTIDE SEQUENCE [LARGE SCALE GENOMIC DNA]</scope>
    <source>
        <strain evidence="5 6">MZ8</strain>
    </source>
</reference>
<dbReference type="PANTHER" id="PTHR30408">
    <property type="entry name" value="TYPE-1 RESTRICTION ENZYME ECOKI SPECIFICITY PROTEIN"/>
    <property type="match status" value="1"/>
</dbReference>
<keyword evidence="2" id="KW-0680">Restriction system</keyword>
<dbReference type="SUPFAM" id="SSF116734">
    <property type="entry name" value="DNA methylase specificity domain"/>
    <property type="match status" value="1"/>
</dbReference>
<reference evidence="5 6" key="1">
    <citation type="submission" date="2019-09" db="EMBL/GenBank/DDBJ databases">
        <authorList>
            <person name="Pidcock S.E."/>
            <person name="Huws S.A."/>
        </authorList>
    </citation>
    <scope>NUCLEOTIDE SEQUENCE [LARGE SCALE GENOMIC DNA]</scope>
    <source>
        <strain evidence="5 6">MZ8</strain>
    </source>
</reference>
<protein>
    <recommendedName>
        <fullName evidence="4">Type I restriction modification DNA specificity domain-containing protein</fullName>
    </recommendedName>
</protein>
<evidence type="ECO:0000313" key="6">
    <source>
        <dbReference type="Proteomes" id="UP000473091"/>
    </source>
</evidence>
<organism evidence="5 6">
    <name type="scientific">Pseudobutyrivibrio xylanivorans</name>
    <dbReference type="NCBI Taxonomy" id="185007"/>
    <lineage>
        <taxon>Bacteria</taxon>
        <taxon>Bacillati</taxon>
        <taxon>Bacillota</taxon>
        <taxon>Clostridia</taxon>
        <taxon>Lachnospirales</taxon>
        <taxon>Lachnospiraceae</taxon>
        <taxon>Pseudobutyrivibrio</taxon>
    </lineage>
</organism>
<evidence type="ECO:0000313" key="5">
    <source>
        <dbReference type="EMBL" id="NEX00450.1"/>
    </source>
</evidence>
<evidence type="ECO:0000259" key="4">
    <source>
        <dbReference type="Pfam" id="PF01420"/>
    </source>
</evidence>
<comment type="similarity">
    <text evidence="1">Belongs to the type-I restriction system S methylase family.</text>
</comment>
<dbReference type="Proteomes" id="UP000473091">
    <property type="component" value="Unassembled WGS sequence"/>
</dbReference>
<dbReference type="PANTHER" id="PTHR30408:SF12">
    <property type="entry name" value="TYPE I RESTRICTION ENZYME MJAVIII SPECIFICITY SUBUNIT"/>
    <property type="match status" value="1"/>
</dbReference>
<dbReference type="InterPro" id="IPR000055">
    <property type="entry name" value="Restrct_endonuc_typeI_TRD"/>
</dbReference>
<keyword evidence="3" id="KW-0238">DNA-binding</keyword>
<feature type="domain" description="Type I restriction modification DNA specificity" evidence="4">
    <location>
        <begin position="41"/>
        <end position="187"/>
    </location>
</feature>
<dbReference type="InterPro" id="IPR052021">
    <property type="entry name" value="Type-I_RS_S_subunit"/>
</dbReference>
<evidence type="ECO:0000256" key="2">
    <source>
        <dbReference type="ARBA" id="ARBA00022747"/>
    </source>
</evidence>